<accession>A0A1V2VY83</accession>
<protein>
    <submittedName>
        <fullName evidence="2">Uncharacterized protein</fullName>
    </submittedName>
</protein>
<feature type="region of interest" description="Disordered" evidence="1">
    <location>
        <begin position="1"/>
        <end position="65"/>
    </location>
</feature>
<gene>
    <name evidence="2" type="ORF">A8E72_25690</name>
</gene>
<name>A0A1V2VY83_9BURK</name>
<dbReference type="Proteomes" id="UP000188543">
    <property type="component" value="Unassembled WGS sequence"/>
</dbReference>
<dbReference type="AlphaFoldDB" id="A0A1V2VY83"/>
<evidence type="ECO:0000256" key="1">
    <source>
        <dbReference type="SAM" id="MobiDB-lite"/>
    </source>
</evidence>
<sequence length="105" mass="11098">MPGAAQCGSSRPAGPRRRFQDTEPIINQRDADRQRSGTRLRHGPRPAVAAPSVMPDGPAARVGSDGRNAAILPAQARVGLLTDCKGSSDDITQRNLRCRRSGIGA</sequence>
<organism evidence="2 3">
    <name type="scientific">Burkholderia cenocepacia</name>
    <dbReference type="NCBI Taxonomy" id="95486"/>
    <lineage>
        <taxon>Bacteria</taxon>
        <taxon>Pseudomonadati</taxon>
        <taxon>Pseudomonadota</taxon>
        <taxon>Betaproteobacteria</taxon>
        <taxon>Burkholderiales</taxon>
        <taxon>Burkholderiaceae</taxon>
        <taxon>Burkholderia</taxon>
        <taxon>Burkholderia cepacia complex</taxon>
    </lineage>
</organism>
<evidence type="ECO:0000313" key="3">
    <source>
        <dbReference type="Proteomes" id="UP000188543"/>
    </source>
</evidence>
<reference evidence="2 3" key="1">
    <citation type="submission" date="2016-08" db="EMBL/GenBank/DDBJ databases">
        <authorList>
            <person name="Seilhamer J.J."/>
        </authorList>
    </citation>
    <scope>NUCLEOTIDE SEQUENCE [LARGE SCALE GENOMIC DNA]</scope>
    <source>
        <strain evidence="2 3">VC14762</strain>
    </source>
</reference>
<comment type="caution">
    <text evidence="2">The sequence shown here is derived from an EMBL/GenBank/DDBJ whole genome shotgun (WGS) entry which is preliminary data.</text>
</comment>
<dbReference type="EMBL" id="MUTJ01000079">
    <property type="protein sequence ID" value="ONU80382.1"/>
    <property type="molecule type" value="Genomic_DNA"/>
</dbReference>
<proteinExistence type="predicted"/>
<evidence type="ECO:0000313" key="2">
    <source>
        <dbReference type="EMBL" id="ONU80382.1"/>
    </source>
</evidence>